<dbReference type="AlphaFoldDB" id="A0A7J6Y4Q7"/>
<evidence type="ECO:0000256" key="3">
    <source>
        <dbReference type="SAM" id="Phobius"/>
    </source>
</evidence>
<reference evidence="5 6" key="1">
    <citation type="journal article" date="2019" name="Genome Biol. Evol.">
        <title>Nanopore Sequencing Significantly Improves Genome Assembly of the Protozoan Parasite Trypanosoma cruzi.</title>
        <authorList>
            <person name="Diaz-Viraque F."/>
            <person name="Pita S."/>
            <person name="Greif G."/>
            <person name="de Souza R.C.M."/>
            <person name="Iraola G."/>
            <person name="Robello C."/>
        </authorList>
    </citation>
    <scope>NUCLEOTIDE SEQUENCE [LARGE SCALE GENOMIC DNA]</scope>
    <source>
        <strain evidence="5 6">Berenice</strain>
    </source>
</reference>
<feature type="transmembrane region" description="Helical" evidence="3">
    <location>
        <begin position="12"/>
        <end position="32"/>
    </location>
</feature>
<dbReference type="CDD" id="cd12422">
    <property type="entry name" value="RRM2_PTBP1_hnRNPL_like"/>
    <property type="match status" value="1"/>
</dbReference>
<proteinExistence type="predicted"/>
<evidence type="ECO:0000259" key="4">
    <source>
        <dbReference type="PROSITE" id="PS50102"/>
    </source>
</evidence>
<keyword evidence="3" id="KW-0472">Membrane</keyword>
<keyword evidence="3" id="KW-1133">Transmembrane helix</keyword>
<dbReference type="VEuPathDB" id="TriTrypDB:ECC02_005295"/>
<dbReference type="Proteomes" id="UP000583944">
    <property type="component" value="Unassembled WGS sequence"/>
</dbReference>
<protein>
    <submittedName>
        <fullName evidence="5">Double RNA binding domain protein 3</fullName>
    </submittedName>
</protein>
<evidence type="ECO:0000256" key="1">
    <source>
        <dbReference type="PROSITE-ProRule" id="PRU00176"/>
    </source>
</evidence>
<dbReference type="InterPro" id="IPR035979">
    <property type="entry name" value="RBD_domain_sf"/>
</dbReference>
<evidence type="ECO:0000313" key="5">
    <source>
        <dbReference type="EMBL" id="KAF5221583.1"/>
    </source>
</evidence>
<dbReference type="Pfam" id="PF00076">
    <property type="entry name" value="RRM_1"/>
    <property type="match status" value="2"/>
</dbReference>
<dbReference type="Gene3D" id="3.30.70.330">
    <property type="match status" value="2"/>
</dbReference>
<evidence type="ECO:0000313" key="6">
    <source>
        <dbReference type="Proteomes" id="UP000583944"/>
    </source>
</evidence>
<dbReference type="PROSITE" id="PS50102">
    <property type="entry name" value="RRM"/>
    <property type="match status" value="2"/>
</dbReference>
<dbReference type="InterPro" id="IPR012677">
    <property type="entry name" value="Nucleotide-bd_a/b_plait_sf"/>
</dbReference>
<dbReference type="VEuPathDB" id="TriTrypDB:BCY84_19906"/>
<dbReference type="SUPFAM" id="SSF54928">
    <property type="entry name" value="RNA-binding domain, RBD"/>
    <property type="match status" value="2"/>
</dbReference>
<feature type="domain" description="RRM" evidence="4">
    <location>
        <begin position="213"/>
        <end position="288"/>
    </location>
</feature>
<comment type="caution">
    <text evidence="5">The sequence shown here is derived from an EMBL/GenBank/DDBJ whole genome shotgun (WGS) entry which is preliminary data.</text>
</comment>
<keyword evidence="3" id="KW-0812">Transmembrane</keyword>
<dbReference type="FunFam" id="3.30.70.330:FF:000582">
    <property type="entry name" value="RNA-binding protein, putative"/>
    <property type="match status" value="1"/>
</dbReference>
<feature type="compositionally biased region" description="Pro residues" evidence="2">
    <location>
        <begin position="413"/>
        <end position="441"/>
    </location>
</feature>
<keyword evidence="1" id="KW-0694">RNA-binding</keyword>
<name>A0A7J6Y4Q7_TRYCR</name>
<dbReference type="InterPro" id="IPR000504">
    <property type="entry name" value="RRM_dom"/>
</dbReference>
<feature type="domain" description="RRM" evidence="4">
    <location>
        <begin position="299"/>
        <end position="393"/>
    </location>
</feature>
<dbReference type="GO" id="GO:0003723">
    <property type="term" value="F:RNA binding"/>
    <property type="evidence" value="ECO:0007669"/>
    <property type="project" value="UniProtKB-UniRule"/>
</dbReference>
<organism evidence="5 6">
    <name type="scientific">Trypanosoma cruzi</name>
    <dbReference type="NCBI Taxonomy" id="5693"/>
    <lineage>
        <taxon>Eukaryota</taxon>
        <taxon>Discoba</taxon>
        <taxon>Euglenozoa</taxon>
        <taxon>Kinetoplastea</taxon>
        <taxon>Metakinetoplastina</taxon>
        <taxon>Trypanosomatida</taxon>
        <taxon>Trypanosomatidae</taxon>
        <taxon>Trypanosoma</taxon>
        <taxon>Schizotrypanum</taxon>
    </lineage>
</organism>
<feature type="transmembrane region" description="Helical" evidence="3">
    <location>
        <begin position="120"/>
        <end position="139"/>
    </location>
</feature>
<sequence length="461" mass="52779">MLNGGIDMRLYLFYFIFFLIFGLLFLLFLYCYSLPLSLSFFLSISSVKGLRGKGTHEKRCCHQQRSSGKQSDFKQIIIYTPNKFTHEKRLFFSFFLSFFLSIFSFFFFFFFVFFFFLVFAAQPVFFFIIIIIIFVWMYGQQFPQNSLYGTPNMMSYHGVMQPPISPQGTAPGMLSNYNNNPNRGGYDASQANRNMGQRQPPRQRNNEIGEVSRVIHMRNITPNVTQLSIQNLVQNFGNIKHIVMLRQMNQALVEMESTKSAQQLVDFFRQTGYAEIDGRRVYIRYSNHQELTATQHTSKTLLVSMFNTQYDVSAAAQITPMIVYQIFGNYGSVQKIVVLPKNESSQRNHNRVQALVQFDSKVTAENVKSILQGQPVTIGDTVTFTLDIQFSRMDDIKTSNPAISLVINEDGVPQPPQPPQPPMAPPPPPPPPAPQQQPHPSPQQQQVQGGNMYPVIPQQWS</sequence>
<dbReference type="CDD" id="cd12421">
    <property type="entry name" value="RRM1_PTBP1_hnRNPL_like"/>
    <property type="match status" value="1"/>
</dbReference>
<evidence type="ECO:0000256" key="2">
    <source>
        <dbReference type="SAM" id="MobiDB-lite"/>
    </source>
</evidence>
<feature type="region of interest" description="Disordered" evidence="2">
    <location>
        <begin position="408"/>
        <end position="461"/>
    </location>
</feature>
<gene>
    <name evidence="5" type="ORF">ECC02_005295</name>
</gene>
<dbReference type="SMART" id="SM00360">
    <property type="entry name" value="RRM"/>
    <property type="match status" value="2"/>
</dbReference>
<feature type="transmembrane region" description="Helical" evidence="3">
    <location>
        <begin position="90"/>
        <end position="114"/>
    </location>
</feature>
<accession>A0A7J6Y4Q7</accession>
<dbReference type="PANTHER" id="PTHR15592">
    <property type="entry name" value="MATRIN 3/NUCLEAR PROTEIN 220-RELATED"/>
    <property type="match status" value="1"/>
</dbReference>
<dbReference type="EMBL" id="JABDHM010000035">
    <property type="protein sequence ID" value="KAF5221583.1"/>
    <property type="molecule type" value="Genomic_DNA"/>
</dbReference>